<organism evidence="9 10">
    <name type="scientific">Corynebacterium suicordis DSM 45110</name>
    <dbReference type="NCBI Taxonomy" id="1121369"/>
    <lineage>
        <taxon>Bacteria</taxon>
        <taxon>Bacillati</taxon>
        <taxon>Actinomycetota</taxon>
        <taxon>Actinomycetes</taxon>
        <taxon>Mycobacteriales</taxon>
        <taxon>Corynebacteriaceae</taxon>
        <taxon>Corynebacterium</taxon>
    </lineage>
</organism>
<dbReference type="PANTHER" id="PTHR11054:SF0">
    <property type="entry name" value="6-PHOSPHOGLUCONOLACTONASE"/>
    <property type="match status" value="1"/>
</dbReference>
<dbReference type="InterPro" id="IPR006148">
    <property type="entry name" value="Glc/Gal-6P_isomerase"/>
</dbReference>
<sequence length="262" mass="28441">MSNRSVTSFKNSEALASGVARALVQTISRMQRNRPTASDDGLVRLVLTGGTVGIKTLRQLLVLDHSARASAEDFPVAAIDWNRVLVFFGDERFLPAGDEERNDVQARAALLDHIEIPRSNIFTYATVQEGQAADGESLDKAADSYAHVLQREAPDGFDIHLLGMGPEGHVNSLFPHTEELMDPQGTVAAVRNCPKPPSNRVSLTRLAVNSSRQVWFIINGEAKKEAAQHALAADSSGQWPAGMMEGTEETILWVDAEADPQS</sequence>
<dbReference type="Gene3D" id="3.40.50.1360">
    <property type="match status" value="1"/>
</dbReference>
<dbReference type="InterPro" id="IPR037171">
    <property type="entry name" value="NagB/RpiA_transferase-like"/>
</dbReference>
<evidence type="ECO:0000256" key="4">
    <source>
        <dbReference type="ARBA" id="ARBA00010662"/>
    </source>
</evidence>
<dbReference type="NCBIfam" id="TIGR01198">
    <property type="entry name" value="pgl"/>
    <property type="match status" value="1"/>
</dbReference>
<gene>
    <name evidence="7 9" type="primary">pgl</name>
    <name evidence="9" type="ORF">IRY30_05745</name>
</gene>
<keyword evidence="7 9" id="KW-0378">Hydrolase</keyword>
<comment type="catalytic activity">
    <reaction evidence="1 7">
        <text>6-phospho-D-glucono-1,5-lactone + H2O = 6-phospho-D-gluconate + H(+)</text>
        <dbReference type="Rhea" id="RHEA:12556"/>
        <dbReference type="ChEBI" id="CHEBI:15377"/>
        <dbReference type="ChEBI" id="CHEBI:15378"/>
        <dbReference type="ChEBI" id="CHEBI:57955"/>
        <dbReference type="ChEBI" id="CHEBI:58759"/>
        <dbReference type="EC" id="3.1.1.31"/>
    </reaction>
</comment>
<dbReference type="CDD" id="cd01400">
    <property type="entry name" value="6PGL"/>
    <property type="match status" value="1"/>
</dbReference>
<proteinExistence type="inferred from homology"/>
<dbReference type="RefSeq" id="WP_194556369.1">
    <property type="nucleotide sequence ID" value="NZ_JADKMY010000001.1"/>
</dbReference>
<evidence type="ECO:0000313" key="9">
    <source>
        <dbReference type="EMBL" id="MBF4553583.1"/>
    </source>
</evidence>
<reference evidence="9 10" key="1">
    <citation type="submission" date="2020-10" db="EMBL/GenBank/DDBJ databases">
        <title>Novel species in genus Corynebacterium.</title>
        <authorList>
            <person name="Zhang G."/>
        </authorList>
    </citation>
    <scope>NUCLEOTIDE SEQUENCE [LARGE SCALE GENOMIC DNA]</scope>
    <source>
        <strain evidence="9 10">DSM 45110</strain>
    </source>
</reference>
<name>A0ABR9ZKU9_9CORY</name>
<dbReference type="Proteomes" id="UP000635902">
    <property type="component" value="Unassembled WGS sequence"/>
</dbReference>
<comment type="pathway">
    <text evidence="3 7">Carbohydrate degradation; pentose phosphate pathway; D-ribulose 5-phosphate from D-glucose 6-phosphate (oxidative stage): step 2/3.</text>
</comment>
<evidence type="ECO:0000313" key="10">
    <source>
        <dbReference type="Proteomes" id="UP000635902"/>
    </source>
</evidence>
<comment type="caution">
    <text evidence="9">The sequence shown here is derived from an EMBL/GenBank/DDBJ whole genome shotgun (WGS) entry which is preliminary data.</text>
</comment>
<evidence type="ECO:0000256" key="7">
    <source>
        <dbReference type="RuleBase" id="RU365095"/>
    </source>
</evidence>
<dbReference type="SUPFAM" id="SSF100950">
    <property type="entry name" value="NagB/RpiA/CoA transferase-like"/>
    <property type="match status" value="1"/>
</dbReference>
<dbReference type="PANTHER" id="PTHR11054">
    <property type="entry name" value="6-PHOSPHOGLUCONOLACTONASE"/>
    <property type="match status" value="1"/>
</dbReference>
<dbReference type="InterPro" id="IPR005900">
    <property type="entry name" value="6-phosphogluconolactonase_DevB"/>
</dbReference>
<dbReference type="InterPro" id="IPR039104">
    <property type="entry name" value="6PGL"/>
</dbReference>
<evidence type="ECO:0000259" key="8">
    <source>
        <dbReference type="Pfam" id="PF01182"/>
    </source>
</evidence>
<evidence type="ECO:0000256" key="1">
    <source>
        <dbReference type="ARBA" id="ARBA00000832"/>
    </source>
</evidence>
<evidence type="ECO:0000256" key="3">
    <source>
        <dbReference type="ARBA" id="ARBA00004961"/>
    </source>
</evidence>
<evidence type="ECO:0000256" key="5">
    <source>
        <dbReference type="ARBA" id="ARBA00013198"/>
    </source>
</evidence>
<comment type="function">
    <text evidence="2 7">Hydrolysis of 6-phosphogluconolactone to 6-phosphogluconate.</text>
</comment>
<dbReference type="Pfam" id="PF01182">
    <property type="entry name" value="Glucosamine_iso"/>
    <property type="match status" value="1"/>
</dbReference>
<keyword evidence="10" id="KW-1185">Reference proteome</keyword>
<accession>A0ABR9ZKU9</accession>
<evidence type="ECO:0000256" key="6">
    <source>
        <dbReference type="ARBA" id="ARBA00020337"/>
    </source>
</evidence>
<protein>
    <recommendedName>
        <fullName evidence="6 7">6-phosphogluconolactonase</fullName>
        <shortName evidence="7">6PGL</shortName>
        <ecNumber evidence="5 7">3.1.1.31</ecNumber>
    </recommendedName>
</protein>
<dbReference type="GO" id="GO:0017057">
    <property type="term" value="F:6-phosphogluconolactonase activity"/>
    <property type="evidence" value="ECO:0007669"/>
    <property type="project" value="UniProtKB-EC"/>
</dbReference>
<dbReference type="EMBL" id="JADKMY010000001">
    <property type="protein sequence ID" value="MBF4553583.1"/>
    <property type="molecule type" value="Genomic_DNA"/>
</dbReference>
<evidence type="ECO:0000256" key="2">
    <source>
        <dbReference type="ARBA" id="ARBA00002681"/>
    </source>
</evidence>
<feature type="domain" description="Glucosamine/galactosamine-6-phosphate isomerase" evidence="8">
    <location>
        <begin position="11"/>
        <end position="253"/>
    </location>
</feature>
<dbReference type="EC" id="3.1.1.31" evidence="5 7"/>
<comment type="similarity">
    <text evidence="4 7">Belongs to the glucosamine/galactosamine-6-phosphate isomerase family. 6-phosphogluconolactonase subfamily.</text>
</comment>